<evidence type="ECO:0000313" key="1">
    <source>
        <dbReference type="EMBL" id="JAD96077.1"/>
    </source>
</evidence>
<dbReference type="EMBL" id="GBRH01201818">
    <property type="protein sequence ID" value="JAD96077.1"/>
    <property type="molecule type" value="Transcribed_RNA"/>
</dbReference>
<sequence>MLLFAIVDCTHFRHSICCVVHKLEDIRYLLFKIPYV</sequence>
<protein>
    <submittedName>
        <fullName evidence="1">Uncharacterized protein</fullName>
    </submittedName>
</protein>
<name>A0A0A9EJ66_ARUDO</name>
<organism evidence="1">
    <name type="scientific">Arundo donax</name>
    <name type="common">Giant reed</name>
    <name type="synonym">Donax arundinaceus</name>
    <dbReference type="NCBI Taxonomy" id="35708"/>
    <lineage>
        <taxon>Eukaryota</taxon>
        <taxon>Viridiplantae</taxon>
        <taxon>Streptophyta</taxon>
        <taxon>Embryophyta</taxon>
        <taxon>Tracheophyta</taxon>
        <taxon>Spermatophyta</taxon>
        <taxon>Magnoliopsida</taxon>
        <taxon>Liliopsida</taxon>
        <taxon>Poales</taxon>
        <taxon>Poaceae</taxon>
        <taxon>PACMAD clade</taxon>
        <taxon>Arundinoideae</taxon>
        <taxon>Arundineae</taxon>
        <taxon>Arundo</taxon>
    </lineage>
</organism>
<dbReference type="AlphaFoldDB" id="A0A0A9EJ66"/>
<reference evidence="1" key="2">
    <citation type="journal article" date="2015" name="Data Brief">
        <title>Shoot transcriptome of the giant reed, Arundo donax.</title>
        <authorList>
            <person name="Barrero R.A."/>
            <person name="Guerrero F.D."/>
            <person name="Moolhuijzen P."/>
            <person name="Goolsby J.A."/>
            <person name="Tidwell J."/>
            <person name="Bellgard S.E."/>
            <person name="Bellgard M.I."/>
        </authorList>
    </citation>
    <scope>NUCLEOTIDE SEQUENCE</scope>
    <source>
        <tissue evidence="1">Shoot tissue taken approximately 20 cm above the soil surface</tissue>
    </source>
</reference>
<accession>A0A0A9EJ66</accession>
<reference evidence="1" key="1">
    <citation type="submission" date="2014-09" db="EMBL/GenBank/DDBJ databases">
        <authorList>
            <person name="Magalhaes I.L.F."/>
            <person name="Oliveira U."/>
            <person name="Santos F.R."/>
            <person name="Vidigal T.H.D.A."/>
            <person name="Brescovit A.D."/>
            <person name="Santos A.J."/>
        </authorList>
    </citation>
    <scope>NUCLEOTIDE SEQUENCE</scope>
    <source>
        <tissue evidence="1">Shoot tissue taken approximately 20 cm above the soil surface</tissue>
    </source>
</reference>
<proteinExistence type="predicted"/>